<dbReference type="WormBase" id="SRAE_0000008800">
    <property type="protein sequence ID" value="SRP07538"/>
    <property type="gene ID" value="WBGene00255825"/>
</dbReference>
<feature type="transmembrane region" description="Helical" evidence="5">
    <location>
        <begin position="16"/>
        <end position="38"/>
    </location>
</feature>
<evidence type="ECO:0000313" key="7">
    <source>
        <dbReference type="EMBL" id="CEF60956.1"/>
    </source>
</evidence>
<dbReference type="GeneID" id="36373323"/>
<evidence type="ECO:0000259" key="6">
    <source>
        <dbReference type="PROSITE" id="PS50262"/>
    </source>
</evidence>
<gene>
    <name evidence="7 9 10" type="ORF">SRAE_0000008800</name>
</gene>
<dbReference type="Proteomes" id="UP000035682">
    <property type="component" value="Unplaced"/>
</dbReference>
<reference evidence="7" key="2">
    <citation type="submission" date="2014-09" db="EMBL/GenBank/DDBJ databases">
        <authorList>
            <person name="Aslett A.Martin."/>
        </authorList>
    </citation>
    <scope>NUCLEOTIDE SEQUENCE</scope>
    <source>
        <strain evidence="7">ED321 Heterogonic</strain>
    </source>
</reference>
<evidence type="ECO:0000313" key="10">
    <source>
        <dbReference type="WormBase" id="SRAE_0000008800"/>
    </source>
</evidence>
<dbReference type="Gene3D" id="1.20.1070.10">
    <property type="entry name" value="Rhodopsin 7-helix transmembrane proteins"/>
    <property type="match status" value="1"/>
</dbReference>
<dbReference type="OMA" id="MKMERIG"/>
<dbReference type="PROSITE" id="PS50262">
    <property type="entry name" value="G_PROTEIN_RECEP_F1_2"/>
    <property type="match status" value="1"/>
</dbReference>
<feature type="transmembrane region" description="Helical" evidence="5">
    <location>
        <begin position="130"/>
        <end position="148"/>
    </location>
</feature>
<feature type="transmembrane region" description="Helical" evidence="5">
    <location>
        <begin position="96"/>
        <end position="118"/>
    </location>
</feature>
<dbReference type="WBParaSite" id="SRAE_0000008800.1">
    <property type="protein sequence ID" value="SRAE_0000008800.1"/>
    <property type="gene ID" value="WBGene00255825"/>
</dbReference>
<sequence>MNDFNMKMERIGVGTLYLILNLLSIFVNILSITTFFYKKKYFSKIPFYKFYYHLSFANSCINFTQLSVVIPFTYSNNLEDYENSILYRIFCEFDTFGYNLSVMLLLSLSLDRFLVFAFPKTFFSDKISRINKFILISWLISIIITIGHKFDSVYKLYNGIEYALYYKINNLNNINISLIISDIISKATPIIILLSYIFCFIRLKYSCNIQKSGSRNKWKYEKQILLQGLTISLFYELESILFLERSLIITFFNLKNVKIFNIIVNCVVVLYTCYISASLFFFNNVARQHFLNILKNLKVINSSRIIHPINTVQF</sequence>
<evidence type="ECO:0000256" key="1">
    <source>
        <dbReference type="ARBA" id="ARBA00004370"/>
    </source>
</evidence>
<dbReference type="AlphaFoldDB" id="A0A090KU60"/>
<dbReference type="EMBL" id="LN609405">
    <property type="protein sequence ID" value="CEF60956.1"/>
    <property type="molecule type" value="Genomic_DNA"/>
</dbReference>
<organism evidence="7">
    <name type="scientific">Strongyloides ratti</name>
    <name type="common">Parasitic roundworm</name>
    <dbReference type="NCBI Taxonomy" id="34506"/>
    <lineage>
        <taxon>Eukaryota</taxon>
        <taxon>Metazoa</taxon>
        <taxon>Ecdysozoa</taxon>
        <taxon>Nematoda</taxon>
        <taxon>Chromadorea</taxon>
        <taxon>Rhabditida</taxon>
        <taxon>Tylenchina</taxon>
        <taxon>Panagrolaimomorpha</taxon>
        <taxon>Strongyloidoidea</taxon>
        <taxon>Strongyloididae</taxon>
        <taxon>Strongyloides</taxon>
    </lineage>
</organism>
<keyword evidence="8" id="KW-1185">Reference proteome</keyword>
<name>A0A090KU60_STRRB</name>
<dbReference type="PANTHER" id="PTHR22718:SF25">
    <property type="entry name" value="G-PROTEIN COUPLED RECEPTORS FAMILY 1 PROFILE DOMAIN-CONTAINING PROTEIN"/>
    <property type="match status" value="1"/>
</dbReference>
<dbReference type="PANTHER" id="PTHR22718">
    <property type="entry name" value="SERPENTINE RECEPTOR, CLASS X"/>
    <property type="match status" value="1"/>
</dbReference>
<evidence type="ECO:0000256" key="4">
    <source>
        <dbReference type="ARBA" id="ARBA00023136"/>
    </source>
</evidence>
<comment type="subcellular location">
    <subcellularLocation>
        <location evidence="1">Membrane</location>
    </subcellularLocation>
</comment>
<keyword evidence="2 5" id="KW-0812">Transmembrane</keyword>
<proteinExistence type="predicted"/>
<dbReference type="RefSeq" id="XP_024500165.1">
    <property type="nucleotide sequence ID" value="XM_024645932.1"/>
</dbReference>
<evidence type="ECO:0000256" key="3">
    <source>
        <dbReference type="ARBA" id="ARBA00022989"/>
    </source>
</evidence>
<feature type="transmembrane region" description="Helical" evidence="5">
    <location>
        <begin position="183"/>
        <end position="203"/>
    </location>
</feature>
<evidence type="ECO:0000256" key="2">
    <source>
        <dbReference type="ARBA" id="ARBA00022692"/>
    </source>
</evidence>
<feature type="transmembrane region" description="Helical" evidence="5">
    <location>
        <begin position="262"/>
        <end position="282"/>
    </location>
</feature>
<reference evidence="8" key="1">
    <citation type="submission" date="2014-09" db="EMBL/GenBank/DDBJ databases">
        <authorList>
            <person name="Martin A.A."/>
        </authorList>
    </citation>
    <scope>NUCLEOTIDE SEQUENCE</scope>
    <source>
        <strain evidence="8">ED321</strain>
    </source>
</reference>
<evidence type="ECO:0000313" key="8">
    <source>
        <dbReference type="Proteomes" id="UP000035682"/>
    </source>
</evidence>
<reference evidence="9" key="3">
    <citation type="submission" date="2020-12" db="UniProtKB">
        <authorList>
            <consortium name="WormBaseParasite"/>
        </authorList>
    </citation>
    <scope>IDENTIFICATION</scope>
</reference>
<keyword evidence="4 5" id="KW-0472">Membrane</keyword>
<dbReference type="CTD" id="36373323"/>
<accession>A0A090KU60</accession>
<feature type="transmembrane region" description="Helical" evidence="5">
    <location>
        <begin position="50"/>
        <end position="74"/>
    </location>
</feature>
<dbReference type="SUPFAM" id="SSF81321">
    <property type="entry name" value="Family A G protein-coupled receptor-like"/>
    <property type="match status" value="1"/>
</dbReference>
<keyword evidence="3 5" id="KW-1133">Transmembrane helix</keyword>
<evidence type="ECO:0000256" key="5">
    <source>
        <dbReference type="SAM" id="Phobius"/>
    </source>
</evidence>
<feature type="domain" description="G-protein coupled receptors family 1 profile" evidence="6">
    <location>
        <begin position="27"/>
        <end position="282"/>
    </location>
</feature>
<dbReference type="InterPro" id="IPR017452">
    <property type="entry name" value="GPCR_Rhodpsn_7TM"/>
</dbReference>
<protein>
    <submittedName>
        <fullName evidence="7 9">GPCR, rhodopsin-like, 7TM domain-containing protein</fullName>
    </submittedName>
</protein>
<evidence type="ECO:0000313" key="9">
    <source>
        <dbReference type="WBParaSite" id="SRAE_0000008800.1"/>
    </source>
</evidence>
<dbReference type="GO" id="GO:0016020">
    <property type="term" value="C:membrane"/>
    <property type="evidence" value="ECO:0007669"/>
    <property type="project" value="UniProtKB-SubCell"/>
</dbReference>